<dbReference type="OrthoDB" id="10636702at2759"/>
<keyword evidence="2" id="KW-1185">Reference proteome</keyword>
<dbReference type="AlphaFoldDB" id="A0A6A6YF14"/>
<evidence type="ECO:0000313" key="3">
    <source>
        <dbReference type="RefSeq" id="XP_033574163.1"/>
    </source>
</evidence>
<dbReference type="EMBL" id="MU003705">
    <property type="protein sequence ID" value="KAF2807199.1"/>
    <property type="molecule type" value="Genomic_DNA"/>
</dbReference>
<dbReference type="RefSeq" id="XP_033574163.1">
    <property type="nucleotide sequence ID" value="XM_033728879.1"/>
</dbReference>
<reference evidence="3" key="3">
    <citation type="submission" date="2025-04" db="UniProtKB">
        <authorList>
            <consortium name="RefSeq"/>
        </authorList>
    </citation>
    <scope>IDENTIFICATION</scope>
    <source>
        <strain evidence="3">CBS 304.34</strain>
    </source>
</reference>
<accession>A0A6A6YF14</accession>
<dbReference type="Proteomes" id="UP000504636">
    <property type="component" value="Unplaced"/>
</dbReference>
<gene>
    <name evidence="1 3" type="ORF">BDZ99DRAFT_75946</name>
</gene>
<evidence type="ECO:0000313" key="1">
    <source>
        <dbReference type="EMBL" id="KAF2807199.1"/>
    </source>
</evidence>
<protein>
    <submittedName>
        <fullName evidence="1 3">Uncharacterized protein</fullName>
    </submittedName>
</protein>
<organism evidence="1">
    <name type="scientific">Mytilinidion resinicola</name>
    <dbReference type="NCBI Taxonomy" id="574789"/>
    <lineage>
        <taxon>Eukaryota</taxon>
        <taxon>Fungi</taxon>
        <taxon>Dikarya</taxon>
        <taxon>Ascomycota</taxon>
        <taxon>Pezizomycotina</taxon>
        <taxon>Dothideomycetes</taxon>
        <taxon>Pleosporomycetidae</taxon>
        <taxon>Mytilinidiales</taxon>
        <taxon>Mytilinidiaceae</taxon>
        <taxon>Mytilinidion</taxon>
    </lineage>
</organism>
<sequence length="73" mass="8402">MGTGCPGTERLLCKLLIFKISTNLHLRSRGVVGYHVRLTRERSPVQTWTRSFFAHIFFSIAITLHRPSSYLLI</sequence>
<name>A0A6A6YF14_9PEZI</name>
<reference evidence="3" key="2">
    <citation type="submission" date="2020-04" db="EMBL/GenBank/DDBJ databases">
        <authorList>
            <consortium name="NCBI Genome Project"/>
        </authorList>
    </citation>
    <scope>NUCLEOTIDE SEQUENCE</scope>
    <source>
        <strain evidence="3">CBS 304.34</strain>
    </source>
</reference>
<evidence type="ECO:0000313" key="2">
    <source>
        <dbReference type="Proteomes" id="UP000504636"/>
    </source>
</evidence>
<proteinExistence type="predicted"/>
<reference evidence="1 3" key="1">
    <citation type="journal article" date="2020" name="Stud. Mycol.">
        <title>101 Dothideomycetes genomes: a test case for predicting lifestyles and emergence of pathogens.</title>
        <authorList>
            <person name="Haridas S."/>
            <person name="Albert R."/>
            <person name="Binder M."/>
            <person name="Bloem J."/>
            <person name="Labutti K."/>
            <person name="Salamov A."/>
            <person name="Andreopoulos B."/>
            <person name="Baker S."/>
            <person name="Barry K."/>
            <person name="Bills G."/>
            <person name="Bluhm B."/>
            <person name="Cannon C."/>
            <person name="Castanera R."/>
            <person name="Culley D."/>
            <person name="Daum C."/>
            <person name="Ezra D."/>
            <person name="Gonzalez J."/>
            <person name="Henrissat B."/>
            <person name="Kuo A."/>
            <person name="Liang C."/>
            <person name="Lipzen A."/>
            <person name="Lutzoni F."/>
            <person name="Magnuson J."/>
            <person name="Mondo S."/>
            <person name="Nolan M."/>
            <person name="Ohm R."/>
            <person name="Pangilinan J."/>
            <person name="Park H.-J."/>
            <person name="Ramirez L."/>
            <person name="Alfaro M."/>
            <person name="Sun H."/>
            <person name="Tritt A."/>
            <person name="Yoshinaga Y."/>
            <person name="Zwiers L.-H."/>
            <person name="Turgeon B."/>
            <person name="Goodwin S."/>
            <person name="Spatafora J."/>
            <person name="Crous P."/>
            <person name="Grigoriev I."/>
        </authorList>
    </citation>
    <scope>NUCLEOTIDE SEQUENCE</scope>
    <source>
        <strain evidence="1 3">CBS 304.34</strain>
    </source>
</reference>
<dbReference type="GeneID" id="54469772"/>